<dbReference type="SUPFAM" id="SSF49599">
    <property type="entry name" value="TRAF domain-like"/>
    <property type="match status" value="1"/>
</dbReference>
<sequence>MYSLEKSSETQLHLAKADRLNNLLSDRFYSSEQGYLLQCQLKFQNRSLGLYLILLEGVNDALLQWPFDKPFTLSLVDQQQGPEDALVSIDPLDPTVSQEACPESFWRPFGRNDACESANALSFDQLYDRKFIRIGAILLKAVIFLEEIRPPRFASLTIEENYLSARFAGENPESEGGPTRLSRQRKVLPFQQRLSYDAPSLPGEGEGFCWPLCCFD</sequence>
<accession>A0A8X6XLU9</accession>
<dbReference type="Gene3D" id="2.60.210.10">
    <property type="entry name" value="Apoptosis, Tumor Necrosis Factor Receptor Associated Protein 2, Chain A"/>
    <property type="match status" value="1"/>
</dbReference>
<gene>
    <name evidence="2" type="primary">AVEN_208905_1</name>
    <name evidence="2" type="ORF">TNIN_434071</name>
</gene>
<dbReference type="Proteomes" id="UP000886998">
    <property type="component" value="Unassembled WGS sequence"/>
</dbReference>
<name>A0A8X6XLU9_9ARAC</name>
<dbReference type="AlphaFoldDB" id="A0A8X6XLU9"/>
<evidence type="ECO:0000259" key="1">
    <source>
        <dbReference type="Pfam" id="PF21355"/>
    </source>
</evidence>
<organism evidence="2 3">
    <name type="scientific">Trichonephila inaurata madagascariensis</name>
    <dbReference type="NCBI Taxonomy" id="2747483"/>
    <lineage>
        <taxon>Eukaryota</taxon>
        <taxon>Metazoa</taxon>
        <taxon>Ecdysozoa</taxon>
        <taxon>Arthropoda</taxon>
        <taxon>Chelicerata</taxon>
        <taxon>Arachnida</taxon>
        <taxon>Araneae</taxon>
        <taxon>Araneomorphae</taxon>
        <taxon>Entelegynae</taxon>
        <taxon>Araneoidea</taxon>
        <taxon>Nephilidae</taxon>
        <taxon>Trichonephila</taxon>
        <taxon>Trichonephila inaurata</taxon>
    </lineage>
</organism>
<dbReference type="InterPro" id="IPR049342">
    <property type="entry name" value="TRAF1-6_MATH_dom"/>
</dbReference>
<evidence type="ECO:0000313" key="2">
    <source>
        <dbReference type="EMBL" id="GFY56347.1"/>
    </source>
</evidence>
<evidence type="ECO:0000313" key="3">
    <source>
        <dbReference type="Proteomes" id="UP000886998"/>
    </source>
</evidence>
<reference evidence="2" key="1">
    <citation type="submission" date="2020-08" db="EMBL/GenBank/DDBJ databases">
        <title>Multicomponent nature underlies the extraordinary mechanical properties of spider dragline silk.</title>
        <authorList>
            <person name="Kono N."/>
            <person name="Nakamura H."/>
            <person name="Mori M."/>
            <person name="Yoshida Y."/>
            <person name="Ohtoshi R."/>
            <person name="Malay A.D."/>
            <person name="Moran D.A.P."/>
            <person name="Tomita M."/>
            <person name="Numata K."/>
            <person name="Arakawa K."/>
        </authorList>
    </citation>
    <scope>NUCLEOTIDE SEQUENCE</scope>
</reference>
<proteinExistence type="predicted"/>
<comment type="caution">
    <text evidence="2">The sequence shown here is derived from an EMBL/GenBank/DDBJ whole genome shotgun (WGS) entry which is preliminary data.</text>
</comment>
<dbReference type="OrthoDB" id="6475149at2759"/>
<dbReference type="EMBL" id="BMAV01010916">
    <property type="protein sequence ID" value="GFY56347.1"/>
    <property type="molecule type" value="Genomic_DNA"/>
</dbReference>
<dbReference type="InterPro" id="IPR008974">
    <property type="entry name" value="TRAF-like"/>
</dbReference>
<dbReference type="Pfam" id="PF21355">
    <property type="entry name" value="TRAF-mep_MATH"/>
    <property type="match status" value="1"/>
</dbReference>
<feature type="domain" description="TRAF1-6 MATH" evidence="1">
    <location>
        <begin position="23"/>
        <end position="139"/>
    </location>
</feature>
<protein>
    <recommendedName>
        <fullName evidence="1">TRAF1-6 MATH domain-containing protein</fullName>
    </recommendedName>
</protein>
<keyword evidence="3" id="KW-1185">Reference proteome</keyword>